<dbReference type="EMBL" id="MN740723">
    <property type="protein sequence ID" value="QHS80855.1"/>
    <property type="molecule type" value="Genomic_DNA"/>
</dbReference>
<protein>
    <recommendedName>
        <fullName evidence="2">Bro-N domain-containing protein</fullName>
    </recommendedName>
</protein>
<dbReference type="Pfam" id="PF02498">
    <property type="entry name" value="Bro-N"/>
    <property type="match status" value="1"/>
</dbReference>
<reference evidence="3" key="1">
    <citation type="journal article" date="2020" name="Nature">
        <title>Giant virus diversity and host interactions through global metagenomics.</title>
        <authorList>
            <person name="Schulz F."/>
            <person name="Roux S."/>
            <person name="Paez-Espino D."/>
            <person name="Jungbluth S."/>
            <person name="Walsh D.A."/>
            <person name="Denef V.J."/>
            <person name="McMahon K.D."/>
            <person name="Konstantinidis K.T."/>
            <person name="Eloe-Fadrosh E.A."/>
            <person name="Kyrpides N.C."/>
            <person name="Woyke T."/>
        </authorList>
    </citation>
    <scope>NUCLEOTIDE SEQUENCE</scope>
    <source>
        <strain evidence="3">GVMAG-S-1091796-13</strain>
    </source>
</reference>
<evidence type="ECO:0000259" key="2">
    <source>
        <dbReference type="PROSITE" id="PS51750"/>
    </source>
</evidence>
<dbReference type="PROSITE" id="PS51750">
    <property type="entry name" value="BRO_N"/>
    <property type="match status" value="1"/>
</dbReference>
<feature type="domain" description="Bro-N" evidence="2">
    <location>
        <begin position="10"/>
        <end position="117"/>
    </location>
</feature>
<dbReference type="Pfam" id="PF10544">
    <property type="entry name" value="T5orf172"/>
    <property type="match status" value="1"/>
</dbReference>
<sequence>MIEEIKTDNNCIIKAFENNPISILHEDINNKKVYYFKASDVGKVLGIVNIHSTIQNYEEDDERVIRKAYDTEKRIQDTTFLTSQGVYRLLYNSKKEIAKKFRKWAGNILDDIIFNQSKELKRQIEENKILLENKNKENYQIQAQNAILQIELSEKEKTINVLTKKTNKFKPGQSVYIFRSSYDNKNIYKIGRTKNCNEREYTHKTATFDGEIVHQVMCSNSCVLERVCHFILDKYRLATKREWFSSNLNTIINAVEYAKLILDLNINFENQELLSETKNFLDTIKQQTNNTCLNKENNNENEVVIANETRNEIYEEILNINENHNNVNENQNNINENVDENNVSFTELNVKDYVNNPNDFDKFIKDCCEINDDYSISYTELKNQYKIWSKSANHKQLKMMIEHLKKQFRSTMRRYNPLVSTSKLTNFFNGIKIKDEFYNFHVSTKDKIIENYLYHNCQRAPGYRVTINELFKDFENFCKEHYNFDVSYYYKEKVKAYFDTMFIRLRKGASNLDIDCRLGGWLGVALKSSNEPEPVLNYKPKNRKVVKAVNVLTQEVVSEWQSVSDASDELKRSRTVVSSIIKRHNVINYNNTDCYLI</sequence>
<accession>A0A6C0ANI2</accession>
<dbReference type="InterPro" id="IPR018306">
    <property type="entry name" value="Phage_T5_Orf172_DNA-bd"/>
</dbReference>
<evidence type="ECO:0000256" key="1">
    <source>
        <dbReference type="SAM" id="Coils"/>
    </source>
</evidence>
<dbReference type="InterPro" id="IPR003497">
    <property type="entry name" value="BRO_N_domain"/>
</dbReference>
<dbReference type="AlphaFoldDB" id="A0A6C0ANI2"/>
<dbReference type="SMART" id="SM01040">
    <property type="entry name" value="Bro-N"/>
    <property type="match status" value="1"/>
</dbReference>
<feature type="coiled-coil region" evidence="1">
    <location>
        <begin position="114"/>
        <end position="165"/>
    </location>
</feature>
<keyword evidence="1" id="KW-0175">Coiled coil</keyword>
<evidence type="ECO:0000313" key="3">
    <source>
        <dbReference type="EMBL" id="QHS80855.1"/>
    </source>
</evidence>
<dbReference type="SMART" id="SM00974">
    <property type="entry name" value="T5orf172"/>
    <property type="match status" value="1"/>
</dbReference>
<proteinExistence type="predicted"/>
<name>A0A6C0ANI2_9ZZZZ</name>
<organism evidence="3">
    <name type="scientific">viral metagenome</name>
    <dbReference type="NCBI Taxonomy" id="1070528"/>
    <lineage>
        <taxon>unclassified sequences</taxon>
        <taxon>metagenomes</taxon>
        <taxon>organismal metagenomes</taxon>
    </lineage>
</organism>